<dbReference type="Pfam" id="PF03706">
    <property type="entry name" value="LPG_synthase_TM"/>
    <property type="match status" value="1"/>
</dbReference>
<dbReference type="GO" id="GO:0005886">
    <property type="term" value="C:plasma membrane"/>
    <property type="evidence" value="ECO:0007669"/>
    <property type="project" value="UniProtKB-SubCell"/>
</dbReference>
<keyword evidence="4 7" id="KW-1133">Transmembrane helix</keyword>
<keyword evidence="2" id="KW-1003">Cell membrane</keyword>
<evidence type="ECO:0000313" key="8">
    <source>
        <dbReference type="EMBL" id="GEJ57393.1"/>
    </source>
</evidence>
<dbReference type="Proteomes" id="UP000503640">
    <property type="component" value="Unassembled WGS sequence"/>
</dbReference>
<keyword evidence="3 7" id="KW-0812">Transmembrane</keyword>
<reference evidence="9" key="1">
    <citation type="journal article" date="2020" name="Appl. Environ. Microbiol.">
        <title>Diazotrophic Anaeromyxobacter Isolates from Soils.</title>
        <authorList>
            <person name="Masuda Y."/>
            <person name="Yamanaka H."/>
            <person name="Xu Z.X."/>
            <person name="Shiratori Y."/>
            <person name="Aono T."/>
            <person name="Amachi S."/>
            <person name="Senoo K."/>
            <person name="Itoh H."/>
        </authorList>
    </citation>
    <scope>NUCLEOTIDE SEQUENCE [LARGE SCALE GENOMIC DNA]</scope>
    <source>
        <strain evidence="9">R267</strain>
    </source>
</reference>
<protein>
    <recommendedName>
        <fullName evidence="10">Flippase-like domain-containing protein</fullName>
    </recommendedName>
</protein>
<dbReference type="EMBL" id="BJTG01000004">
    <property type="protein sequence ID" value="GEJ57393.1"/>
    <property type="molecule type" value="Genomic_DNA"/>
</dbReference>
<proteinExistence type="predicted"/>
<accession>A0A7I9VLV3</accession>
<feature type="transmembrane region" description="Helical" evidence="7">
    <location>
        <begin position="43"/>
        <end position="63"/>
    </location>
</feature>
<feature type="transmembrane region" description="Helical" evidence="7">
    <location>
        <begin position="216"/>
        <end position="238"/>
    </location>
</feature>
<comment type="caution">
    <text evidence="8">The sequence shown here is derived from an EMBL/GenBank/DDBJ whole genome shotgun (WGS) entry which is preliminary data.</text>
</comment>
<comment type="subcellular location">
    <subcellularLocation>
        <location evidence="1">Cell membrane</location>
        <topology evidence="1">Multi-pass membrane protein</topology>
    </subcellularLocation>
</comment>
<evidence type="ECO:0000313" key="9">
    <source>
        <dbReference type="Proteomes" id="UP000503640"/>
    </source>
</evidence>
<evidence type="ECO:0000256" key="5">
    <source>
        <dbReference type="ARBA" id="ARBA00023136"/>
    </source>
</evidence>
<dbReference type="InterPro" id="IPR022791">
    <property type="entry name" value="L-PG_synthase/AglD"/>
</dbReference>
<dbReference type="NCBIfam" id="TIGR00374">
    <property type="entry name" value="flippase-like domain"/>
    <property type="match status" value="1"/>
</dbReference>
<dbReference type="PANTHER" id="PTHR39087">
    <property type="entry name" value="UPF0104 MEMBRANE PROTEIN MJ1595"/>
    <property type="match status" value="1"/>
</dbReference>
<feature type="transmembrane region" description="Helical" evidence="7">
    <location>
        <begin position="113"/>
        <end position="139"/>
    </location>
</feature>
<evidence type="ECO:0000256" key="4">
    <source>
        <dbReference type="ARBA" id="ARBA00022989"/>
    </source>
</evidence>
<name>A0A7I9VLV3_9BACT</name>
<feature type="transmembrane region" description="Helical" evidence="7">
    <location>
        <begin position="151"/>
        <end position="171"/>
    </location>
</feature>
<organism evidence="8 9">
    <name type="scientific">Anaeromyxobacter diazotrophicus</name>
    <dbReference type="NCBI Taxonomy" id="2590199"/>
    <lineage>
        <taxon>Bacteria</taxon>
        <taxon>Pseudomonadati</taxon>
        <taxon>Myxococcota</taxon>
        <taxon>Myxococcia</taxon>
        <taxon>Myxococcales</taxon>
        <taxon>Cystobacterineae</taxon>
        <taxon>Anaeromyxobacteraceae</taxon>
        <taxon>Anaeromyxobacter</taxon>
    </lineage>
</organism>
<evidence type="ECO:0008006" key="10">
    <source>
        <dbReference type="Google" id="ProtNLM"/>
    </source>
</evidence>
<gene>
    <name evidence="8" type="ORF">AMYX_21340</name>
</gene>
<sequence>MKRLLQTLGGLAISAAALGLTLRGKHLDRIWAEMLHADYRWLWPYLAILLLIHLVRTVRWGILLEPVAKVPFSKLNATAAVGFMALVILPFRLGEFARPYLVAERPRIRVSAALSSVVVERVADGLFTAALLVLTLLAVPEGTPGLHAFRLAGVVVFGAFGALLAFLVLAYRNRPRAVRLTHRLIDPVSPRAAERVSGMMDAFIHGLRLVPSRRKVALFFLLTFVYWAVNGWGIQLFARSFGFDLRLLDAYTVLGVLVVGIMIPAGPGMVGTFQAAVAGGLSLFAPGAGERAFAFANVLWLVQLAQQVALGVAFLFSRHIQLARILQAPREVEDELEAEEGDYQREEDARTSRAAP</sequence>
<evidence type="ECO:0000256" key="1">
    <source>
        <dbReference type="ARBA" id="ARBA00004651"/>
    </source>
</evidence>
<evidence type="ECO:0000256" key="6">
    <source>
        <dbReference type="SAM" id="MobiDB-lite"/>
    </source>
</evidence>
<dbReference type="RefSeq" id="WP_176064856.1">
    <property type="nucleotide sequence ID" value="NZ_BJTG01000004.1"/>
</dbReference>
<feature type="region of interest" description="Disordered" evidence="6">
    <location>
        <begin position="336"/>
        <end position="356"/>
    </location>
</feature>
<feature type="transmembrane region" description="Helical" evidence="7">
    <location>
        <begin position="75"/>
        <end position="93"/>
    </location>
</feature>
<evidence type="ECO:0000256" key="3">
    <source>
        <dbReference type="ARBA" id="ARBA00022692"/>
    </source>
</evidence>
<feature type="transmembrane region" description="Helical" evidence="7">
    <location>
        <begin position="250"/>
        <end position="273"/>
    </location>
</feature>
<keyword evidence="5 7" id="KW-0472">Membrane</keyword>
<feature type="compositionally biased region" description="Basic and acidic residues" evidence="6">
    <location>
        <begin position="342"/>
        <end position="356"/>
    </location>
</feature>
<evidence type="ECO:0000256" key="7">
    <source>
        <dbReference type="SAM" id="Phobius"/>
    </source>
</evidence>
<dbReference type="PANTHER" id="PTHR39087:SF2">
    <property type="entry name" value="UPF0104 MEMBRANE PROTEIN MJ1595"/>
    <property type="match status" value="1"/>
</dbReference>
<evidence type="ECO:0000256" key="2">
    <source>
        <dbReference type="ARBA" id="ARBA00022475"/>
    </source>
</evidence>
<feature type="transmembrane region" description="Helical" evidence="7">
    <location>
        <begin position="293"/>
        <end position="316"/>
    </location>
</feature>
<keyword evidence="9" id="KW-1185">Reference proteome</keyword>
<dbReference type="AlphaFoldDB" id="A0A7I9VLV3"/>